<gene>
    <name evidence="14" type="ORF">AYO21_04254</name>
</gene>
<accession>A0A177FDQ2</accession>
<comment type="subcellular location">
    <subcellularLocation>
        <location evidence="1">Endoplasmic reticulum membrane</location>
        <topology evidence="1">Single-pass type III membrane protein</topology>
    </subcellularLocation>
</comment>
<evidence type="ECO:0000256" key="13">
    <source>
        <dbReference type="SAM" id="Phobius"/>
    </source>
</evidence>
<evidence type="ECO:0000313" key="14">
    <source>
        <dbReference type="EMBL" id="OAG41552.1"/>
    </source>
</evidence>
<keyword evidence="8 13" id="KW-1133">Transmembrane helix</keyword>
<dbReference type="RefSeq" id="XP_022513504.1">
    <property type="nucleotide sequence ID" value="XM_022654227.1"/>
</dbReference>
<proteinExistence type="inferred from homology"/>
<dbReference type="SUPFAM" id="SSF103464">
    <property type="entry name" value="Oligosaccharyltransferase subunit ost4p"/>
    <property type="match status" value="1"/>
</dbReference>
<evidence type="ECO:0000256" key="4">
    <source>
        <dbReference type="ARBA" id="ARBA00022692"/>
    </source>
</evidence>
<evidence type="ECO:0000256" key="9">
    <source>
        <dbReference type="ARBA" id="ARBA00023002"/>
    </source>
</evidence>
<dbReference type="GO" id="GO:0051539">
    <property type="term" value="F:4 iron, 4 sulfur cluster binding"/>
    <property type="evidence" value="ECO:0007669"/>
    <property type="project" value="UniProtKB-KW"/>
</dbReference>
<keyword evidence="9" id="KW-0560">Oxidoreductase</keyword>
<dbReference type="Pfam" id="PF10215">
    <property type="entry name" value="Ost4"/>
    <property type="match status" value="1"/>
</dbReference>
<keyword evidence="11" id="KW-0411">Iron-sulfur</keyword>
<dbReference type="Pfam" id="PF12831">
    <property type="entry name" value="FAD_oxidored"/>
    <property type="match status" value="2"/>
</dbReference>
<dbReference type="InterPro" id="IPR039650">
    <property type="entry name" value="HdrA-like"/>
</dbReference>
<evidence type="ECO:0000256" key="11">
    <source>
        <dbReference type="ARBA" id="ARBA00023014"/>
    </source>
</evidence>
<comment type="similarity">
    <text evidence="2">Belongs to the OST4 family.</text>
</comment>
<dbReference type="InterPro" id="IPR036188">
    <property type="entry name" value="FAD/NAD-bd_sf"/>
</dbReference>
<evidence type="ECO:0000256" key="8">
    <source>
        <dbReference type="ARBA" id="ARBA00022989"/>
    </source>
</evidence>
<keyword evidence="4 13" id="KW-0812">Transmembrane</keyword>
<dbReference type="GeneID" id="34599424"/>
<dbReference type="Gene3D" id="3.50.50.60">
    <property type="entry name" value="FAD/NAD(P)-binding domain"/>
    <property type="match status" value="1"/>
</dbReference>
<dbReference type="InterPro" id="IPR018943">
    <property type="entry name" value="Oligosaccaryltransferase"/>
</dbReference>
<dbReference type="Proteomes" id="UP000077002">
    <property type="component" value="Unassembled WGS sequence"/>
</dbReference>
<sequence>MEKFPESGILVEAEDFDDYGGWVLDAQFDLEMGSPYLLAHGNGRPVADATTTIYVPHAGEYNVWVRAKDWVPGHHPGRFTLAVNGSTLDTVFGANDLDWSWQFAGKVKLAAGATGLALHDLTGFCGRCDAVFFSRDDIPPPEAVDELTRAWRRRFRGLPQDPVDGGTFDVVVVGGGVPGVAAALTVARLGDRVALVHDRPYLGGNASVEIGLRPRGVTGPLIDEISERKPDGDICARDLLEAETNATVFLEHAVYNVVKRESTIVSVDARHARSGREVRLTAPIFIDCSGKAIVGLLSGAETLFGQESRAEYGEKLAPVDGNAMHHGNTVFFRTRMADAPSTFPHVPWATEVAKDFSNLGGQLTRPGVENGPGPAIAPPNSASQPKVPRRMTRPLTHFWEYGQWLDSYTQGEHIRDFLLRAIYGTFSNVKTKDPKTYANLEFDWVAYVPAQGEFRRYKGDHVLTENDIRGHRRFHDAVVQNEGAFCLHYPGDEKYDFRLRWWEWDERDGKPYDIPFRCLYSANVSNLMMAGKHMSATHVASSNTKFMGNGGQHAIATAAAAHLCKKYHTTPRGVYNNRVSELQKLAASITAELCDKPHLEKRKRSHNPSQENQKTLIGDLGKGEEKTKMITDAQLYSLAIFLGSAAMLMIVLYHFLEVNAEGDDKLNGELRDEKAGVGAVKPPAAVGEEAR</sequence>
<name>A0A177FDQ2_9EURO</name>
<evidence type="ECO:0000256" key="2">
    <source>
        <dbReference type="ARBA" id="ARBA00007685"/>
    </source>
</evidence>
<evidence type="ECO:0000256" key="10">
    <source>
        <dbReference type="ARBA" id="ARBA00023004"/>
    </source>
</evidence>
<evidence type="ECO:0000256" key="1">
    <source>
        <dbReference type="ARBA" id="ARBA00004643"/>
    </source>
</evidence>
<dbReference type="OrthoDB" id="6612291at2759"/>
<evidence type="ECO:0000256" key="5">
    <source>
        <dbReference type="ARBA" id="ARBA00022723"/>
    </source>
</evidence>
<reference evidence="14 15" key="1">
    <citation type="submission" date="2016-03" db="EMBL/GenBank/DDBJ databases">
        <title>Draft genome sequence of the Fonsecaea monophora CBS 269.37.</title>
        <authorList>
            <person name="Bombassaro A."/>
            <person name="Vinicius W.A."/>
            <person name="De Hoog S."/>
            <person name="Sun J."/>
            <person name="Souza E.M."/>
            <person name="Raittz R.T."/>
            <person name="Costa F."/>
            <person name="Leao A.C."/>
            <person name="Tadra-Sfeir M.Z."/>
            <person name="Baura V."/>
            <person name="Balsanelli E."/>
            <person name="Pedrosa F.O."/>
            <person name="Moreno L.F."/>
            <person name="Steffens M.B."/>
            <person name="Xi L."/>
            <person name="Bocca A.L."/>
            <person name="Felipe M.S."/>
            <person name="Teixeira M."/>
            <person name="Telles Filho F.Q."/>
            <person name="Azevedo C.M."/>
            <person name="Gomes R."/>
            <person name="Vicente V.A."/>
        </authorList>
    </citation>
    <scope>NUCLEOTIDE SEQUENCE [LARGE SCALE GENOMIC DNA]</scope>
    <source>
        <strain evidence="14 15">CBS 269.37</strain>
    </source>
</reference>
<feature type="transmembrane region" description="Helical" evidence="13">
    <location>
        <begin position="635"/>
        <end position="656"/>
    </location>
</feature>
<dbReference type="EMBL" id="LVKK01000023">
    <property type="protein sequence ID" value="OAG41552.1"/>
    <property type="molecule type" value="Genomic_DNA"/>
</dbReference>
<comment type="caution">
    <text evidence="14">The sequence shown here is derived from an EMBL/GenBank/DDBJ whole genome shotgun (WGS) entry which is preliminary data.</text>
</comment>
<evidence type="ECO:0000256" key="12">
    <source>
        <dbReference type="ARBA" id="ARBA00023136"/>
    </source>
</evidence>
<keyword evidence="3" id="KW-0004">4Fe-4S</keyword>
<dbReference type="GO" id="GO:0046872">
    <property type="term" value="F:metal ion binding"/>
    <property type="evidence" value="ECO:0007669"/>
    <property type="project" value="UniProtKB-KW"/>
</dbReference>
<dbReference type="SUPFAM" id="SSF51905">
    <property type="entry name" value="FAD/NAD(P)-binding domain"/>
    <property type="match status" value="1"/>
</dbReference>
<dbReference type="PANTHER" id="PTHR43498">
    <property type="entry name" value="FERREDOXIN:COB-COM HETERODISULFIDE REDUCTASE SUBUNIT A"/>
    <property type="match status" value="1"/>
</dbReference>
<dbReference type="GO" id="GO:0016491">
    <property type="term" value="F:oxidoreductase activity"/>
    <property type="evidence" value="ECO:0007669"/>
    <property type="project" value="UniProtKB-KW"/>
</dbReference>
<keyword evidence="6" id="KW-0256">Endoplasmic reticulum</keyword>
<evidence type="ECO:0000256" key="3">
    <source>
        <dbReference type="ARBA" id="ARBA00022485"/>
    </source>
</evidence>
<keyword evidence="12 13" id="KW-0472">Membrane</keyword>
<keyword evidence="15" id="KW-1185">Reference proteome</keyword>
<dbReference type="PANTHER" id="PTHR43498:SF1">
    <property type="entry name" value="COB--COM HETERODISULFIDE REDUCTASE IRON-SULFUR SUBUNIT A"/>
    <property type="match status" value="1"/>
</dbReference>
<organism evidence="14 15">
    <name type="scientific">Fonsecaea monophora</name>
    <dbReference type="NCBI Taxonomy" id="254056"/>
    <lineage>
        <taxon>Eukaryota</taxon>
        <taxon>Fungi</taxon>
        <taxon>Dikarya</taxon>
        <taxon>Ascomycota</taxon>
        <taxon>Pezizomycotina</taxon>
        <taxon>Eurotiomycetes</taxon>
        <taxon>Chaetothyriomycetidae</taxon>
        <taxon>Chaetothyriales</taxon>
        <taxon>Herpotrichiellaceae</taxon>
        <taxon>Fonsecaea</taxon>
    </lineage>
</organism>
<evidence type="ECO:0000256" key="6">
    <source>
        <dbReference type="ARBA" id="ARBA00022824"/>
    </source>
</evidence>
<dbReference type="AlphaFoldDB" id="A0A177FDQ2"/>
<dbReference type="Gene3D" id="2.60.120.260">
    <property type="entry name" value="Galactose-binding domain-like"/>
    <property type="match status" value="1"/>
</dbReference>
<evidence type="ECO:0000313" key="15">
    <source>
        <dbReference type="Proteomes" id="UP000077002"/>
    </source>
</evidence>
<protein>
    <submittedName>
        <fullName evidence="14">Uncharacterized protein</fullName>
    </submittedName>
</protein>
<keyword evidence="7" id="KW-0735">Signal-anchor</keyword>
<keyword evidence="5" id="KW-0479">Metal-binding</keyword>
<keyword evidence="10" id="KW-0408">Iron</keyword>
<evidence type="ECO:0000256" key="7">
    <source>
        <dbReference type="ARBA" id="ARBA00022968"/>
    </source>
</evidence>
<dbReference type="InterPro" id="IPR036330">
    <property type="entry name" value="Ost4p_sf"/>
</dbReference>
<dbReference type="GO" id="GO:0005789">
    <property type="term" value="C:endoplasmic reticulum membrane"/>
    <property type="evidence" value="ECO:0007669"/>
    <property type="project" value="UniProtKB-SubCell"/>
</dbReference>